<dbReference type="OrthoDB" id="7594858at2"/>
<dbReference type="RefSeq" id="WP_085893150.1">
    <property type="nucleotide sequence ID" value="NZ_FWFL01000007.1"/>
</dbReference>
<gene>
    <name evidence="1" type="ORF">PEL8287_02933</name>
</gene>
<sequence length="189" mass="21038">MATAFSGPAVVQSFDFDQKVAPFISYKQHVEQGFEEEKVSVKRASSDVLRELFRLFGVALRCLFIAAFSITLTGPIAAQSLKEQLDKIQEVLPGNSYTKYSPALAVQSWEMAATVAHIQKPMSCKTAKIIDTKVTAVKEKVIFTSKRKLKQGHWLEIWTFDKCGKRVRVQAEFRADGKGTADGDFSVAK</sequence>
<proteinExistence type="predicted"/>
<dbReference type="AlphaFoldDB" id="A0A1Y5T355"/>
<name>A0A1Y5T355_9RHOB</name>
<evidence type="ECO:0000313" key="2">
    <source>
        <dbReference type="Proteomes" id="UP000193827"/>
    </source>
</evidence>
<dbReference type="Proteomes" id="UP000193827">
    <property type="component" value="Unassembled WGS sequence"/>
</dbReference>
<accession>A0A1Y5T355</accession>
<evidence type="ECO:0000313" key="1">
    <source>
        <dbReference type="EMBL" id="SLN54699.1"/>
    </source>
</evidence>
<protein>
    <submittedName>
        <fullName evidence="1">Uncharacterized protein</fullName>
    </submittedName>
</protein>
<keyword evidence="2" id="KW-1185">Reference proteome</keyword>
<reference evidence="1 2" key="1">
    <citation type="submission" date="2017-03" db="EMBL/GenBank/DDBJ databases">
        <authorList>
            <person name="Afonso C.L."/>
            <person name="Miller P.J."/>
            <person name="Scott M.A."/>
            <person name="Spackman E."/>
            <person name="Goraichik I."/>
            <person name="Dimitrov K.M."/>
            <person name="Suarez D.L."/>
            <person name="Swayne D.E."/>
        </authorList>
    </citation>
    <scope>NUCLEOTIDE SEQUENCE [LARGE SCALE GENOMIC DNA]</scope>
    <source>
        <strain evidence="1 2">CECT 8287</strain>
    </source>
</reference>
<dbReference type="EMBL" id="FWFL01000007">
    <property type="protein sequence ID" value="SLN54699.1"/>
    <property type="molecule type" value="Genomic_DNA"/>
</dbReference>
<organism evidence="1 2">
    <name type="scientific">Roseovarius litorisediminis</name>
    <dbReference type="NCBI Taxonomy" id="1312363"/>
    <lineage>
        <taxon>Bacteria</taxon>
        <taxon>Pseudomonadati</taxon>
        <taxon>Pseudomonadota</taxon>
        <taxon>Alphaproteobacteria</taxon>
        <taxon>Rhodobacterales</taxon>
        <taxon>Roseobacteraceae</taxon>
        <taxon>Roseovarius</taxon>
    </lineage>
</organism>